<keyword evidence="8" id="KW-1185">Reference proteome</keyword>
<dbReference type="EMBL" id="JASNQZ010000011">
    <property type="protein sequence ID" value="KAL0950880.1"/>
    <property type="molecule type" value="Genomic_DNA"/>
</dbReference>
<protein>
    <recommendedName>
        <fullName evidence="5">ATP-dependent DNA helicase</fullName>
        <ecNumber evidence="5">3.6.4.12</ecNumber>
    </recommendedName>
</protein>
<comment type="subcellular location">
    <subcellularLocation>
        <location evidence="5">Nucleus</location>
    </subcellularLocation>
</comment>
<proteinExistence type="inferred from homology"/>
<comment type="subunit">
    <text evidence="5">Interacts with the MHF histone-fold complex to form the FANCM-MHF complex.</text>
</comment>
<evidence type="ECO:0000313" key="7">
    <source>
        <dbReference type="EMBL" id="KAL0950880.1"/>
    </source>
</evidence>
<evidence type="ECO:0000256" key="4">
    <source>
        <dbReference type="ARBA" id="ARBA00022840"/>
    </source>
</evidence>
<evidence type="ECO:0000256" key="5">
    <source>
        <dbReference type="RuleBase" id="RU367027"/>
    </source>
</evidence>
<dbReference type="InterPro" id="IPR027417">
    <property type="entry name" value="P-loop_NTPase"/>
</dbReference>
<comment type="similarity">
    <text evidence="5">Belongs to the DEAD box helicase family. DEAH subfamily. FANCM sub-subfamily.</text>
</comment>
<dbReference type="InterPro" id="IPR011545">
    <property type="entry name" value="DEAD/DEAH_box_helicase_dom"/>
</dbReference>
<keyword evidence="3" id="KW-0347">Helicase</keyword>
<dbReference type="Proteomes" id="UP001556367">
    <property type="component" value="Unassembled WGS sequence"/>
</dbReference>
<reference evidence="8" key="1">
    <citation type="submission" date="2024-06" db="EMBL/GenBank/DDBJ databases">
        <title>Multi-omics analyses provide insights into the biosynthesis of the anticancer antibiotic pleurotin in Hohenbuehelia grisea.</title>
        <authorList>
            <person name="Weaver J.A."/>
            <person name="Alberti F."/>
        </authorList>
    </citation>
    <scope>NUCLEOTIDE SEQUENCE [LARGE SCALE GENOMIC DNA]</scope>
    <source>
        <strain evidence="8">T-177</strain>
    </source>
</reference>
<keyword evidence="4" id="KW-0067">ATP-binding</keyword>
<dbReference type="EC" id="3.6.4.12" evidence="5"/>
<comment type="caution">
    <text evidence="7">The sequence shown here is derived from an EMBL/GenBank/DDBJ whole genome shotgun (WGS) entry which is preliminary data.</text>
</comment>
<evidence type="ECO:0000256" key="2">
    <source>
        <dbReference type="ARBA" id="ARBA00022801"/>
    </source>
</evidence>
<evidence type="ECO:0000256" key="1">
    <source>
        <dbReference type="ARBA" id="ARBA00022741"/>
    </source>
</evidence>
<evidence type="ECO:0000313" key="8">
    <source>
        <dbReference type="Proteomes" id="UP001556367"/>
    </source>
</evidence>
<keyword evidence="1" id="KW-0547">Nucleotide-binding</keyword>
<dbReference type="Pfam" id="PF00270">
    <property type="entry name" value="DEAD"/>
    <property type="match status" value="1"/>
</dbReference>
<dbReference type="Gene3D" id="3.40.50.300">
    <property type="entry name" value="P-loop containing nucleotide triphosphate hydrolases"/>
    <property type="match status" value="1"/>
</dbReference>
<accession>A0ABR3J5X7</accession>
<comment type="function">
    <text evidence="5">ATP-dependent DNA helicase involved in DNA damage repair by homologous recombination and in genome maintenance. Capable of unwinding D-loops. Plays a role in limiting crossover recombinants during mitotic DNA double-strand break (DSB) repair. Component of a FANCM-MHF complex which promotes gene conversion at blocked replication forks, probably by reversal of the stalled fork.</text>
</comment>
<keyword evidence="2" id="KW-0378">Hydrolase</keyword>
<dbReference type="SUPFAM" id="SSF52540">
    <property type="entry name" value="P-loop containing nucleoside triphosphate hydrolases"/>
    <property type="match status" value="1"/>
</dbReference>
<evidence type="ECO:0000256" key="3">
    <source>
        <dbReference type="ARBA" id="ARBA00022806"/>
    </source>
</evidence>
<dbReference type="PANTHER" id="PTHR14025:SF20">
    <property type="entry name" value="FANCONI ANEMIA GROUP M PROTEIN"/>
    <property type="match status" value="1"/>
</dbReference>
<name>A0ABR3J5X7_9AGAR</name>
<dbReference type="PROSITE" id="PS51192">
    <property type="entry name" value="HELICASE_ATP_BIND_1"/>
    <property type="match status" value="1"/>
</dbReference>
<dbReference type="PANTHER" id="PTHR14025">
    <property type="entry name" value="FANCONI ANEMIA GROUP M FANCM FAMILY MEMBER"/>
    <property type="match status" value="1"/>
</dbReference>
<evidence type="ECO:0000259" key="6">
    <source>
        <dbReference type="PROSITE" id="PS51192"/>
    </source>
</evidence>
<gene>
    <name evidence="7" type="ORF">HGRIS_007639</name>
</gene>
<comment type="catalytic activity">
    <reaction evidence="5">
        <text>ATP + H2O = ADP + phosphate + H(+)</text>
        <dbReference type="Rhea" id="RHEA:13065"/>
        <dbReference type="ChEBI" id="CHEBI:15377"/>
        <dbReference type="ChEBI" id="CHEBI:15378"/>
        <dbReference type="ChEBI" id="CHEBI:30616"/>
        <dbReference type="ChEBI" id="CHEBI:43474"/>
        <dbReference type="ChEBI" id="CHEBI:456216"/>
        <dbReference type="EC" id="3.6.4.12"/>
    </reaction>
</comment>
<feature type="domain" description="Helicase ATP-binding" evidence="6">
    <location>
        <begin position="1"/>
        <end position="78"/>
    </location>
</feature>
<organism evidence="7 8">
    <name type="scientific">Hohenbuehelia grisea</name>
    <dbReference type="NCBI Taxonomy" id="104357"/>
    <lineage>
        <taxon>Eukaryota</taxon>
        <taxon>Fungi</taxon>
        <taxon>Dikarya</taxon>
        <taxon>Basidiomycota</taxon>
        <taxon>Agaricomycotina</taxon>
        <taxon>Agaricomycetes</taxon>
        <taxon>Agaricomycetidae</taxon>
        <taxon>Agaricales</taxon>
        <taxon>Pleurotineae</taxon>
        <taxon>Pleurotaceae</taxon>
        <taxon>Hohenbuehelia</taxon>
    </lineage>
</organism>
<dbReference type="InterPro" id="IPR014001">
    <property type="entry name" value="Helicase_ATP-bd"/>
</dbReference>
<sequence length="133" mass="15268">MTPQTLFNDLRNEICDVSDLILLVIDEAHKATGDHAYAQVVRFLMAKNPHVRILALTATPGGTPEKVQELVDALHISHIEIRDENSLDLKRYLHEKRIEQHIIKMSDDIKKVVELLAKLMEARIFLADDEHIR</sequence>